<keyword evidence="6" id="KW-1185">Reference proteome</keyword>
<organism evidence="5 6">
    <name type="scientific">Vibrio penaeicida</name>
    <dbReference type="NCBI Taxonomy" id="104609"/>
    <lineage>
        <taxon>Bacteria</taxon>
        <taxon>Pseudomonadati</taxon>
        <taxon>Pseudomonadota</taxon>
        <taxon>Gammaproteobacteria</taxon>
        <taxon>Vibrionales</taxon>
        <taxon>Vibrionaceae</taxon>
        <taxon>Vibrio</taxon>
    </lineage>
</organism>
<dbReference type="Pfam" id="PF25973">
    <property type="entry name" value="BSH_CzcB"/>
    <property type="match status" value="1"/>
</dbReference>
<feature type="coiled-coil region" evidence="2">
    <location>
        <begin position="102"/>
        <end position="129"/>
    </location>
</feature>
<dbReference type="PANTHER" id="PTHR30469">
    <property type="entry name" value="MULTIDRUG RESISTANCE PROTEIN MDTA"/>
    <property type="match status" value="1"/>
</dbReference>
<dbReference type="GO" id="GO:0015562">
    <property type="term" value="F:efflux transmembrane transporter activity"/>
    <property type="evidence" value="ECO:0007669"/>
    <property type="project" value="TreeGrafter"/>
</dbReference>
<proteinExistence type="inferred from homology"/>
<evidence type="ECO:0000259" key="4">
    <source>
        <dbReference type="Pfam" id="PF25973"/>
    </source>
</evidence>
<dbReference type="Gene3D" id="1.10.287.470">
    <property type="entry name" value="Helix hairpin bin"/>
    <property type="match status" value="1"/>
</dbReference>
<dbReference type="Pfam" id="PF25954">
    <property type="entry name" value="Beta-barrel_RND_2"/>
    <property type="match status" value="1"/>
</dbReference>
<dbReference type="Gene3D" id="2.40.420.20">
    <property type="match status" value="1"/>
</dbReference>
<evidence type="ECO:0000259" key="3">
    <source>
        <dbReference type="Pfam" id="PF25954"/>
    </source>
</evidence>
<feature type="domain" description="CzcB-like barrel-sandwich hybrid" evidence="4">
    <location>
        <begin position="72"/>
        <end position="198"/>
    </location>
</feature>
<dbReference type="NCBIfam" id="TIGR01730">
    <property type="entry name" value="RND_mfp"/>
    <property type="match status" value="1"/>
</dbReference>
<gene>
    <name evidence="5" type="ORF">GCM10007932_06080</name>
</gene>
<evidence type="ECO:0000256" key="1">
    <source>
        <dbReference type="ARBA" id="ARBA00009477"/>
    </source>
</evidence>
<evidence type="ECO:0000256" key="2">
    <source>
        <dbReference type="SAM" id="Coils"/>
    </source>
</evidence>
<protein>
    <submittedName>
        <fullName evidence="5">Hemolysin D</fullName>
    </submittedName>
</protein>
<keyword evidence="2" id="KW-0175">Coiled coil</keyword>
<comment type="caution">
    <text evidence="5">The sequence shown here is derived from an EMBL/GenBank/DDBJ whole genome shotgun (WGS) entry which is preliminary data.</text>
</comment>
<dbReference type="Gene3D" id="2.40.30.170">
    <property type="match status" value="1"/>
</dbReference>
<evidence type="ECO:0000313" key="5">
    <source>
        <dbReference type="EMBL" id="GLQ71248.1"/>
    </source>
</evidence>
<dbReference type="InterPro" id="IPR006143">
    <property type="entry name" value="RND_pump_MFP"/>
</dbReference>
<dbReference type="AlphaFoldDB" id="A0AAV5NL24"/>
<dbReference type="SUPFAM" id="SSF111369">
    <property type="entry name" value="HlyD-like secretion proteins"/>
    <property type="match status" value="1"/>
</dbReference>
<dbReference type="PANTHER" id="PTHR30469:SF15">
    <property type="entry name" value="HLYD FAMILY OF SECRETION PROTEINS"/>
    <property type="match status" value="1"/>
</dbReference>
<accession>A0AAV5NL24</accession>
<dbReference type="GO" id="GO:1990281">
    <property type="term" value="C:efflux pump complex"/>
    <property type="evidence" value="ECO:0007669"/>
    <property type="project" value="TreeGrafter"/>
</dbReference>
<dbReference type="RefSeq" id="WP_126607481.1">
    <property type="nucleotide sequence ID" value="NZ_AP025145.1"/>
</dbReference>
<dbReference type="Gene3D" id="2.40.50.100">
    <property type="match status" value="1"/>
</dbReference>
<dbReference type="EMBL" id="BSNX01000004">
    <property type="protein sequence ID" value="GLQ71248.1"/>
    <property type="molecule type" value="Genomic_DNA"/>
</dbReference>
<name>A0AAV5NL24_9VIBR</name>
<feature type="domain" description="CusB-like beta-barrel" evidence="3">
    <location>
        <begin position="216"/>
        <end position="283"/>
    </location>
</feature>
<comment type="similarity">
    <text evidence="1">Belongs to the membrane fusion protein (MFP) (TC 8.A.1) family.</text>
</comment>
<dbReference type="Proteomes" id="UP001156690">
    <property type="component" value="Unassembled WGS sequence"/>
</dbReference>
<dbReference type="InterPro" id="IPR058792">
    <property type="entry name" value="Beta-barrel_RND_2"/>
</dbReference>
<reference evidence="6" key="1">
    <citation type="journal article" date="2019" name="Int. J. Syst. Evol. Microbiol.">
        <title>The Global Catalogue of Microorganisms (GCM) 10K type strain sequencing project: providing services to taxonomists for standard genome sequencing and annotation.</title>
        <authorList>
            <consortium name="The Broad Institute Genomics Platform"/>
            <consortium name="The Broad Institute Genome Sequencing Center for Infectious Disease"/>
            <person name="Wu L."/>
            <person name="Ma J."/>
        </authorList>
    </citation>
    <scope>NUCLEOTIDE SEQUENCE [LARGE SCALE GENOMIC DNA]</scope>
    <source>
        <strain evidence="6">NBRC 15640</strain>
    </source>
</reference>
<dbReference type="InterPro" id="IPR058647">
    <property type="entry name" value="BSH_CzcB-like"/>
</dbReference>
<evidence type="ECO:0000313" key="6">
    <source>
        <dbReference type="Proteomes" id="UP001156690"/>
    </source>
</evidence>
<sequence>MRSSKLLLGTSLFAILVVLFIYMAGGFSEKVSVKPVQNEVTADFNTVVVKYTEEPQLREFTGTVIADQQGQLSARVTAKVVEITSDIGDVVTKDEVLIRLESDDLDARVKQAEQRLSSAQASMNAASKEYQRVSELVKKKLLPQSEFDRIESQLESAKASFKQSQAALKEAQTTFDYSVIRAPFDGVITTKAVGVGDTAIIGAPLMTLYNPQSLQLEVNVSESLISRVKLGTELQLELPTSHYEGKANVVEISPSADQSSRSFVVKLALSNNPSIYPGVYGKVFVFSHKTRVLSVPENALYQVGQLDYVKVYEEGKLKTQLVQLGQGTQVRKGLKEGDSVVINPLGR</sequence>